<dbReference type="SMART" id="SM00829">
    <property type="entry name" value="PKS_ER"/>
    <property type="match status" value="1"/>
</dbReference>
<comment type="cofactor">
    <cofactor evidence="1">
        <name>Zn(2+)</name>
        <dbReference type="ChEBI" id="CHEBI:29105"/>
    </cofactor>
</comment>
<keyword evidence="8" id="KW-1185">Reference proteome</keyword>
<dbReference type="SUPFAM" id="SSF51735">
    <property type="entry name" value="NAD(P)-binding Rossmann-fold domains"/>
    <property type="match status" value="1"/>
</dbReference>
<dbReference type="InterPro" id="IPR036291">
    <property type="entry name" value="NAD(P)-bd_dom_sf"/>
</dbReference>
<dbReference type="InterPro" id="IPR013154">
    <property type="entry name" value="ADH-like_N"/>
</dbReference>
<dbReference type="InterPro" id="IPR020843">
    <property type="entry name" value="ER"/>
</dbReference>
<proteinExistence type="inferred from homology"/>
<comment type="caution">
    <text evidence="7">The sequence shown here is derived from an EMBL/GenBank/DDBJ whole genome shotgun (WGS) entry which is preliminary data.</text>
</comment>
<dbReference type="EMBL" id="JBBPHU010000004">
    <property type="protein sequence ID" value="KAK7518903.1"/>
    <property type="molecule type" value="Genomic_DNA"/>
</dbReference>
<accession>A0ABR1KPR3</accession>
<reference evidence="7 8" key="1">
    <citation type="submission" date="2024-04" db="EMBL/GenBank/DDBJ databases">
        <title>Phyllosticta paracitricarpa is synonymous to the EU quarantine fungus P. citricarpa based on phylogenomic analyses.</title>
        <authorList>
            <consortium name="Lawrence Berkeley National Laboratory"/>
            <person name="Van Ingen-Buijs V.A."/>
            <person name="Van Westerhoven A.C."/>
            <person name="Haridas S."/>
            <person name="Skiadas P."/>
            <person name="Martin F."/>
            <person name="Groenewald J.Z."/>
            <person name="Crous P.W."/>
            <person name="Seidl M.F."/>
        </authorList>
    </citation>
    <scope>NUCLEOTIDE SEQUENCE [LARGE SCALE GENOMIC DNA]</scope>
    <source>
        <strain evidence="7 8">CBS 123371</strain>
    </source>
</reference>
<feature type="domain" description="Enoyl reductase (ER)" evidence="6">
    <location>
        <begin position="20"/>
        <end position="359"/>
    </location>
</feature>
<comment type="similarity">
    <text evidence="2">Belongs to the zinc-containing alcohol dehydrogenase family.</text>
</comment>
<dbReference type="InterPro" id="IPR013149">
    <property type="entry name" value="ADH-like_C"/>
</dbReference>
<sequence>MAGLENIPDQMLACQVVEFKQPYKIHHVPVPKDLQPHDLLVKTAVASLCHTDNMVREGIFQPKLPSTASHEGAGTVAAMGSAVTDFHIGDRVMAGLYLHACGVCDDCKVDLPQYCQKSEGAIGVNTQGCFAEYVRIDARTAAKLPDAVTFGTAAPLACAGCTIFRAIKQAGVKKGEWLGLVGAGGGLGHLGIQFARALGVKVLGVDARDEGLALARKTGADVVLDARKGKEAVVEAAQQATGGEGVHATINISEASSAAATSCAITRRHGLMVQIAQSLLTHNIARQPDQVSVPFFELIFRDIKIHSSLVSSPTEAREMLQVVAEHGVRVAKNPVQGLQAIPQLLELAHSGNMSGKGIVIVDPAQIELEKKIGATV</sequence>
<dbReference type="Gene3D" id="3.90.180.10">
    <property type="entry name" value="Medium-chain alcohol dehydrogenases, catalytic domain"/>
    <property type="match status" value="1"/>
</dbReference>
<evidence type="ECO:0000256" key="3">
    <source>
        <dbReference type="ARBA" id="ARBA00022723"/>
    </source>
</evidence>
<organism evidence="7 8">
    <name type="scientific">Phyllosticta citriasiana</name>
    <dbReference type="NCBI Taxonomy" id="595635"/>
    <lineage>
        <taxon>Eukaryota</taxon>
        <taxon>Fungi</taxon>
        <taxon>Dikarya</taxon>
        <taxon>Ascomycota</taxon>
        <taxon>Pezizomycotina</taxon>
        <taxon>Dothideomycetes</taxon>
        <taxon>Dothideomycetes incertae sedis</taxon>
        <taxon>Botryosphaeriales</taxon>
        <taxon>Phyllostictaceae</taxon>
        <taxon>Phyllosticta</taxon>
    </lineage>
</organism>
<dbReference type="Gene3D" id="3.40.50.720">
    <property type="entry name" value="NAD(P)-binding Rossmann-like Domain"/>
    <property type="match status" value="1"/>
</dbReference>
<evidence type="ECO:0000256" key="4">
    <source>
        <dbReference type="ARBA" id="ARBA00022833"/>
    </source>
</evidence>
<dbReference type="Proteomes" id="UP001363622">
    <property type="component" value="Unassembled WGS sequence"/>
</dbReference>
<dbReference type="SUPFAM" id="SSF50129">
    <property type="entry name" value="GroES-like"/>
    <property type="match status" value="1"/>
</dbReference>
<keyword evidence="3" id="KW-0479">Metal-binding</keyword>
<name>A0ABR1KPR3_9PEZI</name>
<keyword evidence="5" id="KW-0560">Oxidoreductase</keyword>
<dbReference type="Pfam" id="PF00107">
    <property type="entry name" value="ADH_zinc_N"/>
    <property type="match status" value="1"/>
</dbReference>
<evidence type="ECO:0000313" key="7">
    <source>
        <dbReference type="EMBL" id="KAK7518903.1"/>
    </source>
</evidence>
<dbReference type="Pfam" id="PF08240">
    <property type="entry name" value="ADH_N"/>
    <property type="match status" value="1"/>
</dbReference>
<dbReference type="InterPro" id="IPR011032">
    <property type="entry name" value="GroES-like_sf"/>
</dbReference>
<evidence type="ECO:0000259" key="6">
    <source>
        <dbReference type="SMART" id="SM00829"/>
    </source>
</evidence>
<keyword evidence="4" id="KW-0862">Zinc</keyword>
<protein>
    <submittedName>
        <fullName evidence="7">Chaperonin 10-like protein</fullName>
    </submittedName>
</protein>
<evidence type="ECO:0000256" key="5">
    <source>
        <dbReference type="ARBA" id="ARBA00023002"/>
    </source>
</evidence>
<evidence type="ECO:0000256" key="1">
    <source>
        <dbReference type="ARBA" id="ARBA00001947"/>
    </source>
</evidence>
<gene>
    <name evidence="7" type="ORF">IWZ03DRAFT_413870</name>
</gene>
<evidence type="ECO:0000256" key="2">
    <source>
        <dbReference type="ARBA" id="ARBA00008072"/>
    </source>
</evidence>
<dbReference type="PANTHER" id="PTHR42940">
    <property type="entry name" value="ALCOHOL DEHYDROGENASE 1-RELATED"/>
    <property type="match status" value="1"/>
</dbReference>
<evidence type="ECO:0000313" key="8">
    <source>
        <dbReference type="Proteomes" id="UP001363622"/>
    </source>
</evidence>
<dbReference type="PANTHER" id="PTHR42940:SF8">
    <property type="entry name" value="VACUOLAR PROTEIN SORTING-ASSOCIATED PROTEIN 11"/>
    <property type="match status" value="1"/>
</dbReference>